<comment type="similarity">
    <text evidence="2">Belongs to the tellurite-resistance/dicarboxylate transporter (TDT) family.</text>
</comment>
<feature type="transmembrane region" description="Helical" evidence="8">
    <location>
        <begin position="308"/>
        <end position="329"/>
    </location>
</feature>
<keyword evidence="3" id="KW-0813">Transport</keyword>
<dbReference type="Proteomes" id="UP000604481">
    <property type="component" value="Unassembled WGS sequence"/>
</dbReference>
<dbReference type="PANTHER" id="PTHR31686">
    <property type="match status" value="1"/>
</dbReference>
<organism evidence="9 10">
    <name type="scientific">Chitinilyticum piscinae</name>
    <dbReference type="NCBI Taxonomy" id="2866724"/>
    <lineage>
        <taxon>Bacteria</taxon>
        <taxon>Pseudomonadati</taxon>
        <taxon>Pseudomonadota</taxon>
        <taxon>Betaproteobacteria</taxon>
        <taxon>Neisseriales</taxon>
        <taxon>Chitinibacteraceae</taxon>
        <taxon>Chitinilyticum</taxon>
    </lineage>
</organism>
<feature type="transmembrane region" description="Helical" evidence="8">
    <location>
        <begin position="53"/>
        <end position="73"/>
    </location>
</feature>
<evidence type="ECO:0000256" key="3">
    <source>
        <dbReference type="ARBA" id="ARBA00022448"/>
    </source>
</evidence>
<gene>
    <name evidence="9" type="ORF">INR99_12890</name>
</gene>
<keyword evidence="7 8" id="KW-0472">Membrane</keyword>
<comment type="subcellular location">
    <subcellularLocation>
        <location evidence="1">Cell membrane</location>
        <topology evidence="1">Multi-pass membrane protein</topology>
    </subcellularLocation>
</comment>
<feature type="transmembrane region" description="Helical" evidence="8">
    <location>
        <begin position="195"/>
        <end position="218"/>
    </location>
</feature>
<dbReference type="GO" id="GO:0005886">
    <property type="term" value="C:plasma membrane"/>
    <property type="evidence" value="ECO:0007669"/>
    <property type="project" value="UniProtKB-SubCell"/>
</dbReference>
<dbReference type="InterPro" id="IPR038665">
    <property type="entry name" value="Voltage-dep_anion_channel_sf"/>
</dbReference>
<evidence type="ECO:0000256" key="4">
    <source>
        <dbReference type="ARBA" id="ARBA00022475"/>
    </source>
</evidence>
<dbReference type="InterPro" id="IPR051629">
    <property type="entry name" value="Sulfite_efflux_TDT"/>
</dbReference>
<accession>A0A8J7KG90</accession>
<dbReference type="Pfam" id="PF03595">
    <property type="entry name" value="SLAC1"/>
    <property type="match status" value="1"/>
</dbReference>
<comment type="caution">
    <text evidence="9">The sequence shown here is derived from an EMBL/GenBank/DDBJ whole genome shotgun (WGS) entry which is preliminary data.</text>
</comment>
<dbReference type="GO" id="GO:0055085">
    <property type="term" value="P:transmembrane transport"/>
    <property type="evidence" value="ECO:0007669"/>
    <property type="project" value="InterPro"/>
</dbReference>
<dbReference type="EMBL" id="JADFUA010000008">
    <property type="protein sequence ID" value="MBE9610239.1"/>
    <property type="molecule type" value="Genomic_DNA"/>
</dbReference>
<evidence type="ECO:0000256" key="8">
    <source>
        <dbReference type="SAM" id="Phobius"/>
    </source>
</evidence>
<sequence>MTTDKPALPPATPGAANPAGILIGPNWFASVMGTGILAIAGKLQPIRFPGLELIITSAWLAATLLLIVLLIAATWNWCSRPAALNALLDDPVGIQFFGAPPMAILTVGTATMLVGPQHIGLELAMFIKIGCWLTGTILGFACAVLVTFRLFTRLQVKHDSAFGGWLMPVVPPMVSAAAAAQLIPYIEDALWRHSLLVISYSLFGMSLIASLVIISLIWSRLAHYGSSGGVRVPTLWIVLGPVGQSITAAGGLGIAAVAYDGATLPFAEGLLNIGLFYGLVMWGFMWLWMALAILLTWRAIRRQMGFALTWWSFTFPVGTCVTGTCVLSIMLKLPLFRWIALLLYAVLLCAWLLVFAQTLRGVISGKLLRPPLISPHPVARKE</sequence>
<feature type="transmembrane region" description="Helical" evidence="8">
    <location>
        <begin position="335"/>
        <end position="356"/>
    </location>
</feature>
<keyword evidence="6 8" id="KW-1133">Transmembrane helix</keyword>
<feature type="transmembrane region" description="Helical" evidence="8">
    <location>
        <begin position="162"/>
        <end position="183"/>
    </location>
</feature>
<reference evidence="9 10" key="1">
    <citation type="submission" date="2020-10" db="EMBL/GenBank/DDBJ databases">
        <title>The genome sequence of Chitinilyticum litopenaei 4Y14.</title>
        <authorList>
            <person name="Liu Y."/>
        </authorList>
    </citation>
    <scope>NUCLEOTIDE SEQUENCE [LARGE SCALE GENOMIC DNA]</scope>
    <source>
        <strain evidence="9 10">4Y14</strain>
    </source>
</reference>
<dbReference type="CDD" id="cd09320">
    <property type="entry name" value="TDT_like_2"/>
    <property type="match status" value="1"/>
</dbReference>
<feature type="transmembrane region" description="Helical" evidence="8">
    <location>
        <begin position="93"/>
        <end position="114"/>
    </location>
</feature>
<evidence type="ECO:0000256" key="1">
    <source>
        <dbReference type="ARBA" id="ARBA00004651"/>
    </source>
</evidence>
<protein>
    <submittedName>
        <fullName evidence="9">TDT family transporter</fullName>
    </submittedName>
</protein>
<evidence type="ECO:0000256" key="2">
    <source>
        <dbReference type="ARBA" id="ARBA00008566"/>
    </source>
</evidence>
<feature type="transmembrane region" description="Helical" evidence="8">
    <location>
        <begin position="20"/>
        <end position="41"/>
    </location>
</feature>
<evidence type="ECO:0000313" key="10">
    <source>
        <dbReference type="Proteomes" id="UP000604481"/>
    </source>
</evidence>
<evidence type="ECO:0000256" key="6">
    <source>
        <dbReference type="ARBA" id="ARBA00022989"/>
    </source>
</evidence>
<dbReference type="Gene3D" id="1.50.10.150">
    <property type="entry name" value="Voltage-dependent anion channel"/>
    <property type="match status" value="1"/>
</dbReference>
<feature type="transmembrane region" description="Helical" evidence="8">
    <location>
        <begin position="126"/>
        <end position="150"/>
    </location>
</feature>
<evidence type="ECO:0000313" key="9">
    <source>
        <dbReference type="EMBL" id="MBE9610239.1"/>
    </source>
</evidence>
<keyword evidence="5 8" id="KW-0812">Transmembrane</keyword>
<evidence type="ECO:0000256" key="5">
    <source>
        <dbReference type="ARBA" id="ARBA00022692"/>
    </source>
</evidence>
<name>A0A8J7KG90_9NEIS</name>
<dbReference type="PANTHER" id="PTHR31686:SF1">
    <property type="entry name" value="SULFITE EFFLUX PUMP SSU1"/>
    <property type="match status" value="1"/>
</dbReference>
<keyword evidence="10" id="KW-1185">Reference proteome</keyword>
<keyword evidence="4" id="KW-1003">Cell membrane</keyword>
<dbReference type="AlphaFoldDB" id="A0A8J7KG90"/>
<evidence type="ECO:0000256" key="7">
    <source>
        <dbReference type="ARBA" id="ARBA00023136"/>
    </source>
</evidence>
<proteinExistence type="inferred from homology"/>
<feature type="transmembrane region" description="Helical" evidence="8">
    <location>
        <begin position="275"/>
        <end position="296"/>
    </location>
</feature>
<dbReference type="InterPro" id="IPR004695">
    <property type="entry name" value="SLAC1/Mae1/Ssu1/TehA"/>
</dbReference>